<dbReference type="SMART" id="SM01201">
    <property type="entry name" value="FerB"/>
    <property type="match status" value="1"/>
</dbReference>
<evidence type="ECO:0000256" key="8">
    <source>
        <dbReference type="SAM" id="MobiDB-lite"/>
    </source>
</evidence>
<sequence>MNSEETKAQFFQVRIVIFEARHLAWPRMDPLVRVKIGKEKRQTAAKENTDRPYYNEVFTFDFHIPLPLLLEKTITLSILQNRRIMYPKKELGRISLDVATVWRQPDHQFYRKWAVLLDRKDTTSGARGFLKCDISVIGKGDKIKVHHSLGTHEDDDIEGNMLVPDGATSQRQRARYLVRLYRADNIPFPIDAYVQVSFAGNKGKTTEKKHTNAPTWNEELAFYDSYPPLWQRIRVQVREHELLGASVIATHLLDLPAISSDQGIHDFLPTFGPAFVHLYGSISSSGSGKESWVEVQGDGSAYKGRLLLALQTEILESGVTKGMRSVAHRPIPNIFEEECWKTEELILVGVVWEVSMLDKKIKYKPIHVEISLGNVGNMLYDGQQSAVEPIPDMPEEVHDEVPKIQNMTSPQKPEMVKGGSYCSVGFGNEKPCVYVHATCPDTKHRMYHSNFLNQLTSMLNDAILRSQSRESEFEMEEFVKRLLPQLGDWCNRYLSITSEQQYNRRSTNRLDEMRGEFCRRKVENMKGVFKQLEAEFTKDNINATLHQLQDILKEVTFLREDPQNSHPDVFVWIVSGKKHLVFHRVSARSIIFSKEPEERGIDCGRLQSMFMKAPVNKAGSSSTTCKLDIALWLGNSEDVHTCFNSLPTGYDPVDGFGSEPSGDIEHPPLPPVIRYAENHVFVCHSYIYQGAMRPGFDKSALCDPFVRVILGNQNEKTHVIKKTLSPVWDKTLVFSGVTLHGPRESIKANPPSIVIEVMDADFCSKKELVGLTTAKPHVQLVGEEYNKPRLEWYKLLNGDEFTGEILAAFQLFELSEGKLDAQLPKELVITDSNTSVPKTIKPNMVRHRMEVLFWGLRDLKLSPFLKTKQLRVNMWCGESNLGSVSMKNFKRNPNFEEPLQCLDVMLPDDRVYFPPMTLTLYDAYILGYTAYLGIHIEPTVARFWVELETYEQRATMLKSTVFPQIKKNEFCTIQLYDEDNEDESTPALPTEESTWDIGNVLNLLPTGIFTGTEDEIEMTIIEKSRDDDADSWWTKYFASKEGTDEEDFTDQNSEQQQHQDADGILLKKIKSILKQGKATLEIYPNELEAQPEFNGFCDFLQNFDILRGKKTGNDFHDRENIVGKLKGIVKLYRWPHEEETVFVTNSGSDIATGGILQDVPSNAPERILVRVYVVGASGLRAKDVTGKSDPYIEIELGSLKISDKENYILEELNPTFGRVFQLEAQLPNDYQLTVRVMDFDVFGKNDLIGETNIDLENRFYSKHRGTCGLASSYEKTGYNRWRDVLKPSEILEELCRKNNLGSPKYIGGHVVVGPCEEDITQHICHGTTNSVCARYNKEELALYAIRRWHEVPHVGHHLVPEHVETRSLFNPKKLGIEQGKLQMWVDIFPVGEMPLPVPVDITPPKPQEYELRVIIWNTEDVVLNEYNVVSGENMSDIYVKGWLQGMDYQKTDVHYRSFTGEGNFNWRFVFQFSYLAPENKNVIMRKESIITNKLAEQKIPCRMNLEVWDDDVFSGDDFLGFLRFDLSQMPRGAPLAKQCSLSITPEDAPTVNLFKIGRIKGWWPFQNLSDKGDKTIQTGKLEAEFQLLTKEEAEKKPVGKGRSPPEPMEKPKRPETSFLWLKNPFRSFKYIMCRRNICTIILIAIALIFIFGIGIHFAVTLLL</sequence>
<evidence type="ECO:0000256" key="6">
    <source>
        <dbReference type="ARBA" id="ARBA00022989"/>
    </source>
</evidence>
<dbReference type="CDD" id="cd04037">
    <property type="entry name" value="C2E_Ferlin"/>
    <property type="match status" value="1"/>
</dbReference>
<keyword evidence="2 9" id="KW-0812">Transmembrane</keyword>
<feature type="domain" description="C2" evidence="10">
    <location>
        <begin position="1151"/>
        <end position="1268"/>
    </location>
</feature>
<keyword evidence="3" id="KW-0479">Metal-binding</keyword>
<dbReference type="OrthoDB" id="10059618at2759"/>
<dbReference type="SMART" id="SM01202">
    <property type="entry name" value="FerI"/>
    <property type="match status" value="1"/>
</dbReference>
<dbReference type="Proteomes" id="UP000027135">
    <property type="component" value="Unassembled WGS sequence"/>
</dbReference>
<protein>
    <submittedName>
        <fullName evidence="11">Fer-1-like protein 4</fullName>
    </submittedName>
</protein>
<dbReference type="GO" id="GO:0007009">
    <property type="term" value="P:plasma membrane organization"/>
    <property type="evidence" value="ECO:0007669"/>
    <property type="project" value="TreeGrafter"/>
</dbReference>
<accession>A0A067R3C6</accession>
<evidence type="ECO:0000256" key="2">
    <source>
        <dbReference type="ARBA" id="ARBA00022692"/>
    </source>
</evidence>
<dbReference type="PANTHER" id="PTHR12546">
    <property type="entry name" value="FER-1-LIKE"/>
    <property type="match status" value="1"/>
</dbReference>
<keyword evidence="5" id="KW-0106">Calcium</keyword>
<evidence type="ECO:0000256" key="3">
    <source>
        <dbReference type="ARBA" id="ARBA00022723"/>
    </source>
</evidence>
<dbReference type="InterPro" id="IPR032362">
    <property type="entry name" value="Ferlin_C"/>
</dbReference>
<dbReference type="Pfam" id="PF00168">
    <property type="entry name" value="C2"/>
    <property type="match status" value="5"/>
</dbReference>
<name>A0A067R3C6_ZOONE</name>
<keyword evidence="4" id="KW-0677">Repeat</keyword>
<feature type="region of interest" description="Disordered" evidence="8">
    <location>
        <begin position="1594"/>
        <end position="1613"/>
    </location>
</feature>
<dbReference type="InterPro" id="IPR012968">
    <property type="entry name" value="FerIin_dom"/>
</dbReference>
<gene>
    <name evidence="11" type="ORF">L798_13395</name>
</gene>
<dbReference type="Pfam" id="PF08150">
    <property type="entry name" value="FerB"/>
    <property type="match status" value="1"/>
</dbReference>
<dbReference type="EMBL" id="KK853024">
    <property type="protein sequence ID" value="KDR12334.1"/>
    <property type="molecule type" value="Genomic_DNA"/>
</dbReference>
<dbReference type="PANTHER" id="PTHR12546:SF60">
    <property type="entry name" value="MISFIRE, ISOFORM F"/>
    <property type="match status" value="1"/>
</dbReference>
<organism evidence="11 12">
    <name type="scientific">Zootermopsis nevadensis</name>
    <name type="common">Dampwood termite</name>
    <dbReference type="NCBI Taxonomy" id="136037"/>
    <lineage>
        <taxon>Eukaryota</taxon>
        <taxon>Metazoa</taxon>
        <taxon>Ecdysozoa</taxon>
        <taxon>Arthropoda</taxon>
        <taxon>Hexapoda</taxon>
        <taxon>Insecta</taxon>
        <taxon>Pterygota</taxon>
        <taxon>Neoptera</taxon>
        <taxon>Polyneoptera</taxon>
        <taxon>Dictyoptera</taxon>
        <taxon>Blattodea</taxon>
        <taxon>Blattoidea</taxon>
        <taxon>Termitoidae</taxon>
        <taxon>Termopsidae</taxon>
        <taxon>Zootermopsis</taxon>
    </lineage>
</organism>
<feature type="transmembrane region" description="Helical" evidence="9">
    <location>
        <begin position="1640"/>
        <end position="1662"/>
    </location>
</feature>
<dbReference type="OMA" id="YYYLPYW"/>
<dbReference type="InterPro" id="IPR037721">
    <property type="entry name" value="Ferlin"/>
</dbReference>
<dbReference type="CDD" id="cd04017">
    <property type="entry name" value="C2D_Ferlin"/>
    <property type="match status" value="1"/>
</dbReference>
<feature type="domain" description="C2" evidence="10">
    <location>
        <begin position="157"/>
        <end position="268"/>
    </location>
</feature>
<feature type="domain" description="C2" evidence="10">
    <location>
        <begin position="1389"/>
        <end position="1540"/>
    </location>
</feature>
<evidence type="ECO:0000256" key="5">
    <source>
        <dbReference type="ARBA" id="ARBA00022837"/>
    </source>
</evidence>
<reference evidence="11 12" key="1">
    <citation type="journal article" date="2014" name="Nat. Commun.">
        <title>Molecular traces of alternative social organization in a termite genome.</title>
        <authorList>
            <person name="Terrapon N."/>
            <person name="Li C."/>
            <person name="Robertson H.M."/>
            <person name="Ji L."/>
            <person name="Meng X."/>
            <person name="Booth W."/>
            <person name="Chen Z."/>
            <person name="Childers C.P."/>
            <person name="Glastad K.M."/>
            <person name="Gokhale K."/>
            <person name="Gowin J."/>
            <person name="Gronenberg W."/>
            <person name="Hermansen R.A."/>
            <person name="Hu H."/>
            <person name="Hunt B.G."/>
            <person name="Huylmans A.K."/>
            <person name="Khalil S.M."/>
            <person name="Mitchell R.D."/>
            <person name="Munoz-Torres M.C."/>
            <person name="Mustard J.A."/>
            <person name="Pan H."/>
            <person name="Reese J.T."/>
            <person name="Scharf M.E."/>
            <person name="Sun F."/>
            <person name="Vogel H."/>
            <person name="Xiao J."/>
            <person name="Yang W."/>
            <person name="Yang Z."/>
            <person name="Yang Z."/>
            <person name="Zhou J."/>
            <person name="Zhu J."/>
            <person name="Brent C.S."/>
            <person name="Elsik C.G."/>
            <person name="Goodisman M.A."/>
            <person name="Liberles D.A."/>
            <person name="Roe R.M."/>
            <person name="Vargo E.L."/>
            <person name="Vilcinskas A."/>
            <person name="Wang J."/>
            <person name="Bornberg-Bauer E."/>
            <person name="Korb J."/>
            <person name="Zhang G."/>
            <person name="Liebig J."/>
        </authorList>
    </citation>
    <scope>NUCLEOTIDE SEQUENCE [LARGE SCALE GENOMIC DNA]</scope>
    <source>
        <tissue evidence="11">Whole organism</tissue>
    </source>
</reference>
<dbReference type="GO" id="GO:0016020">
    <property type="term" value="C:membrane"/>
    <property type="evidence" value="ECO:0007669"/>
    <property type="project" value="UniProtKB-SubCell"/>
</dbReference>
<dbReference type="GO" id="GO:0046872">
    <property type="term" value="F:metal ion binding"/>
    <property type="evidence" value="ECO:0007669"/>
    <property type="project" value="UniProtKB-KW"/>
</dbReference>
<evidence type="ECO:0000256" key="9">
    <source>
        <dbReference type="SAM" id="Phobius"/>
    </source>
</evidence>
<proteinExistence type="predicted"/>
<dbReference type="InterPro" id="IPR055072">
    <property type="entry name" value="Ferlin_DSRM"/>
</dbReference>
<feature type="domain" description="C2" evidence="10">
    <location>
        <begin position="1"/>
        <end position="114"/>
    </location>
</feature>
<dbReference type="Gene3D" id="2.60.40.150">
    <property type="entry name" value="C2 domain"/>
    <property type="match status" value="5"/>
</dbReference>
<dbReference type="PROSITE" id="PS50004">
    <property type="entry name" value="C2"/>
    <property type="match status" value="5"/>
</dbReference>
<dbReference type="InterPro" id="IPR037724">
    <property type="entry name" value="C2E_Ferlin"/>
</dbReference>
<dbReference type="Pfam" id="PF22901">
    <property type="entry name" value="dsrm_Ferlin"/>
    <property type="match status" value="1"/>
</dbReference>
<dbReference type="InterPro" id="IPR037723">
    <property type="entry name" value="C2D_Ferlin"/>
</dbReference>
<dbReference type="eggNOG" id="KOG1326">
    <property type="taxonomic scope" value="Eukaryota"/>
</dbReference>
<evidence type="ECO:0000256" key="4">
    <source>
        <dbReference type="ARBA" id="ARBA00022737"/>
    </source>
</evidence>
<feature type="domain" description="C2" evidence="10">
    <location>
        <begin position="660"/>
        <end position="793"/>
    </location>
</feature>
<evidence type="ECO:0000256" key="1">
    <source>
        <dbReference type="ARBA" id="ARBA00004167"/>
    </source>
</evidence>
<dbReference type="Pfam" id="PF16165">
    <property type="entry name" value="Ferlin_C"/>
    <property type="match status" value="1"/>
</dbReference>
<dbReference type="SUPFAM" id="SSF49562">
    <property type="entry name" value="C2 domain (Calcium/lipid-binding domain, CaLB)"/>
    <property type="match status" value="5"/>
</dbReference>
<dbReference type="InterPro" id="IPR035892">
    <property type="entry name" value="C2_domain_sf"/>
</dbReference>
<dbReference type="InterPro" id="IPR037725">
    <property type="entry name" value="C2F_Ferlin"/>
</dbReference>
<evidence type="ECO:0000256" key="7">
    <source>
        <dbReference type="ARBA" id="ARBA00023136"/>
    </source>
</evidence>
<evidence type="ECO:0000313" key="11">
    <source>
        <dbReference type="EMBL" id="KDR12334.1"/>
    </source>
</evidence>
<comment type="subcellular location">
    <subcellularLocation>
        <location evidence="1">Membrane</location>
        <topology evidence="1">Single-pass membrane protein</topology>
    </subcellularLocation>
</comment>
<dbReference type="InParanoid" id="A0A067R3C6"/>
<dbReference type="InterPro" id="IPR000008">
    <property type="entry name" value="C2_dom"/>
</dbReference>
<dbReference type="SMART" id="SM00239">
    <property type="entry name" value="C2"/>
    <property type="match status" value="5"/>
</dbReference>
<dbReference type="InterPro" id="IPR012561">
    <property type="entry name" value="Ferlin_B-domain"/>
</dbReference>
<dbReference type="FunCoup" id="A0A067R3C6">
    <property type="interactions" value="34"/>
</dbReference>
<keyword evidence="6 9" id="KW-1133">Transmembrane helix</keyword>
<dbReference type="CDD" id="cd08374">
    <property type="entry name" value="C2F_Ferlin"/>
    <property type="match status" value="1"/>
</dbReference>
<evidence type="ECO:0000259" key="10">
    <source>
        <dbReference type="PROSITE" id="PS50004"/>
    </source>
</evidence>
<keyword evidence="12" id="KW-1185">Reference proteome</keyword>
<keyword evidence="7 9" id="KW-0472">Membrane</keyword>
<dbReference type="Pfam" id="PF08151">
    <property type="entry name" value="FerI"/>
    <property type="match status" value="1"/>
</dbReference>
<evidence type="ECO:0000313" key="12">
    <source>
        <dbReference type="Proteomes" id="UP000027135"/>
    </source>
</evidence>
<dbReference type="STRING" id="136037.A0A067R3C6"/>